<dbReference type="RefSeq" id="YP_006908603.1">
    <property type="nucleotide sequence ID" value="NC_018875.1"/>
</dbReference>
<name>K4EQU0_9BBAC</name>
<keyword evidence="2" id="KW-1185">Reference proteome</keyword>
<accession>K4EQU0</accession>
<dbReference type="GeneID" id="13842626"/>
<organism evidence="1 2">
    <name type="scientific">Epinotia aporema granulovirus</name>
    <dbReference type="NCBI Taxonomy" id="166056"/>
    <lineage>
        <taxon>Viruses</taxon>
        <taxon>Viruses incertae sedis</taxon>
        <taxon>Naldaviricetes</taxon>
        <taxon>Lefavirales</taxon>
        <taxon>Baculoviridae</taxon>
        <taxon>Betabaculovirus</taxon>
        <taxon>Betabaculovirus epaporemae</taxon>
    </lineage>
</organism>
<dbReference type="OrthoDB" id="19972at10239"/>
<dbReference type="KEGG" id="vg:13842626"/>
<evidence type="ECO:0000313" key="1">
    <source>
        <dbReference type="EMBL" id="AER41521.1"/>
    </source>
</evidence>
<protein>
    <submittedName>
        <fullName evidence="1">Uncharacterized protein</fullName>
    </submittedName>
</protein>
<reference evidence="1 2" key="1">
    <citation type="journal article" date="2012" name="BMC Genomics">
        <title>Genome of Epinotia aporema granulovirus (EpapGV), a polyorganotropic fast killing betabaculovirus with a novel thymidylate kinase gene.</title>
        <authorList>
            <person name="Ferrelli M.L."/>
            <person name="Salvador R."/>
            <person name="Biedma M.E."/>
            <person name="Berretta M.F."/>
            <person name="Haase S."/>
            <person name="Sciocco-Cap A."/>
            <person name="Ghiringhelli P.D."/>
            <person name="Romanowski V."/>
        </authorList>
    </citation>
    <scope>NUCLEOTIDE SEQUENCE [LARGE SCALE GENOMIC DNA]</scope>
</reference>
<dbReference type="EMBL" id="JN408834">
    <property type="protein sequence ID" value="AER41521.1"/>
    <property type="molecule type" value="Genomic_DNA"/>
</dbReference>
<sequence>MDYNYAPDGAHRHHELEKVQKEILQQHNHLQTQLNKLKDDMKYACSRNGLCGVDYDTAGVYKIKKQPSKHYRF</sequence>
<evidence type="ECO:0000313" key="2">
    <source>
        <dbReference type="Proteomes" id="UP000201571"/>
    </source>
</evidence>
<dbReference type="Proteomes" id="UP000201571">
    <property type="component" value="Segment"/>
</dbReference>
<proteinExistence type="predicted"/>